<feature type="region of interest" description="Disordered" evidence="1">
    <location>
        <begin position="1"/>
        <end position="23"/>
    </location>
</feature>
<dbReference type="AlphaFoldDB" id="A0A9P7AK76"/>
<evidence type="ECO:0000313" key="3">
    <source>
        <dbReference type="Proteomes" id="UP000719766"/>
    </source>
</evidence>
<accession>A0A9P7AK76</accession>
<protein>
    <submittedName>
        <fullName evidence="2">Uncharacterized protein</fullName>
    </submittedName>
</protein>
<evidence type="ECO:0000256" key="1">
    <source>
        <dbReference type="SAM" id="MobiDB-lite"/>
    </source>
</evidence>
<feature type="compositionally biased region" description="Polar residues" evidence="1">
    <location>
        <begin position="82"/>
        <end position="95"/>
    </location>
</feature>
<dbReference type="GeneID" id="64600704"/>
<organism evidence="2 3">
    <name type="scientific">Suillus plorans</name>
    <dbReference type="NCBI Taxonomy" id="116603"/>
    <lineage>
        <taxon>Eukaryota</taxon>
        <taxon>Fungi</taxon>
        <taxon>Dikarya</taxon>
        <taxon>Basidiomycota</taxon>
        <taxon>Agaricomycotina</taxon>
        <taxon>Agaricomycetes</taxon>
        <taxon>Agaricomycetidae</taxon>
        <taxon>Boletales</taxon>
        <taxon>Suillineae</taxon>
        <taxon>Suillaceae</taxon>
        <taxon>Suillus</taxon>
    </lineage>
</organism>
<keyword evidence="3" id="KW-1185">Reference proteome</keyword>
<dbReference type="EMBL" id="JABBWE010000044">
    <property type="protein sequence ID" value="KAG1791222.1"/>
    <property type="molecule type" value="Genomic_DNA"/>
</dbReference>
<reference evidence="2" key="1">
    <citation type="journal article" date="2020" name="New Phytol.">
        <title>Comparative genomics reveals dynamic genome evolution in host specialist ectomycorrhizal fungi.</title>
        <authorList>
            <person name="Lofgren L.A."/>
            <person name="Nguyen N.H."/>
            <person name="Vilgalys R."/>
            <person name="Ruytinx J."/>
            <person name="Liao H.L."/>
            <person name="Branco S."/>
            <person name="Kuo A."/>
            <person name="LaButti K."/>
            <person name="Lipzen A."/>
            <person name="Andreopoulos W."/>
            <person name="Pangilinan J."/>
            <person name="Riley R."/>
            <person name="Hundley H."/>
            <person name="Na H."/>
            <person name="Barry K."/>
            <person name="Grigoriev I.V."/>
            <person name="Stajich J.E."/>
            <person name="Kennedy P.G."/>
        </authorList>
    </citation>
    <scope>NUCLEOTIDE SEQUENCE</scope>
    <source>
        <strain evidence="2">S12</strain>
    </source>
</reference>
<name>A0A9P7AK76_9AGAM</name>
<feature type="compositionally biased region" description="Low complexity" evidence="1">
    <location>
        <begin position="96"/>
        <end position="129"/>
    </location>
</feature>
<evidence type="ECO:0000313" key="2">
    <source>
        <dbReference type="EMBL" id="KAG1791222.1"/>
    </source>
</evidence>
<feature type="region of interest" description="Disordered" evidence="1">
    <location>
        <begin position="81"/>
        <end position="153"/>
    </location>
</feature>
<dbReference type="Proteomes" id="UP000719766">
    <property type="component" value="Unassembled WGS sequence"/>
</dbReference>
<sequence length="153" mass="16224">MRNTSTVVPPFYDSEPGVPPPLPPMLTDQLELFGNADRCPTTLIADEILGPKTNIVPTARVSLSAPAPESKLLKWTLKYSDRSSTPYPKRATSTHSNSRTPSPSDSSGSLSSFSDSDSSTSSIDLSESSKIPKPAGEPGRPGRGGYTLCEALD</sequence>
<dbReference type="OrthoDB" id="2690292at2759"/>
<proteinExistence type="predicted"/>
<gene>
    <name evidence="2" type="ORF">HD556DRAFT_1445489</name>
</gene>
<dbReference type="RefSeq" id="XP_041158107.1">
    <property type="nucleotide sequence ID" value="XM_041306940.1"/>
</dbReference>
<comment type="caution">
    <text evidence="2">The sequence shown here is derived from an EMBL/GenBank/DDBJ whole genome shotgun (WGS) entry which is preliminary data.</text>
</comment>